<keyword evidence="3" id="KW-1185">Reference proteome</keyword>
<protein>
    <submittedName>
        <fullName evidence="2">Uncharacterized protein</fullName>
    </submittedName>
</protein>
<evidence type="ECO:0000313" key="3">
    <source>
        <dbReference type="Proteomes" id="UP000660675"/>
    </source>
</evidence>
<evidence type="ECO:0000256" key="1">
    <source>
        <dbReference type="SAM" id="MobiDB-lite"/>
    </source>
</evidence>
<sequence length="75" mass="7741">MRRKGMDGGGERVAGGNGAVADRQVHEHHVAGGPFDEGADGRAAVLADDESGSGDALLRPRPLKTVQAAFGFIEQ</sequence>
<organism evidence="2 3">
    <name type="scientific">Streptomyces gelaticus</name>
    <dbReference type="NCBI Taxonomy" id="285446"/>
    <lineage>
        <taxon>Bacteria</taxon>
        <taxon>Bacillati</taxon>
        <taxon>Actinomycetota</taxon>
        <taxon>Actinomycetes</taxon>
        <taxon>Kitasatosporales</taxon>
        <taxon>Streptomycetaceae</taxon>
        <taxon>Streptomyces</taxon>
    </lineage>
</organism>
<reference evidence="3" key="1">
    <citation type="journal article" date="2019" name="Int. J. Syst. Evol. Microbiol.">
        <title>The Global Catalogue of Microorganisms (GCM) 10K type strain sequencing project: providing services to taxonomists for standard genome sequencing and annotation.</title>
        <authorList>
            <consortium name="The Broad Institute Genomics Platform"/>
            <consortium name="The Broad Institute Genome Sequencing Center for Infectious Disease"/>
            <person name="Wu L."/>
            <person name="Ma J."/>
        </authorList>
    </citation>
    <scope>NUCLEOTIDE SEQUENCE [LARGE SCALE GENOMIC DNA]</scope>
    <source>
        <strain evidence="3">JCM 4376</strain>
    </source>
</reference>
<gene>
    <name evidence="2" type="ORF">GCM10015535_66870</name>
</gene>
<accession>A0ABQ2W8R1</accession>
<dbReference type="EMBL" id="BMTF01000041">
    <property type="protein sequence ID" value="GGV96780.1"/>
    <property type="molecule type" value="Genomic_DNA"/>
</dbReference>
<proteinExistence type="predicted"/>
<feature type="region of interest" description="Disordered" evidence="1">
    <location>
        <begin position="30"/>
        <end position="58"/>
    </location>
</feature>
<name>A0ABQ2W8R1_9ACTN</name>
<evidence type="ECO:0000313" key="2">
    <source>
        <dbReference type="EMBL" id="GGV96780.1"/>
    </source>
</evidence>
<comment type="caution">
    <text evidence="2">The sequence shown here is derived from an EMBL/GenBank/DDBJ whole genome shotgun (WGS) entry which is preliminary data.</text>
</comment>
<dbReference type="Proteomes" id="UP000660675">
    <property type="component" value="Unassembled WGS sequence"/>
</dbReference>